<gene>
    <name evidence="1" type="ORF">HGI39_12135</name>
</gene>
<evidence type="ECO:0000313" key="2">
    <source>
        <dbReference type="Proteomes" id="UP001194098"/>
    </source>
</evidence>
<sequence>MSKKATKAIDNIFYKARMEAAKFNDSLNSREGASEKIGIDRTRLARIELGSLNPYPEEVLLISDTYNAPELLNHYCCHECPIGQHIAIPINQENVKNIYKLSISIFNLLGAGNEMSTTLLDVVEDGKITEDEKPQVDYIVGNLKKLSGLTNELVIALEKLEIE</sequence>
<accession>A0AAW3WAF9</accession>
<dbReference type="Proteomes" id="UP001194098">
    <property type="component" value="Unassembled WGS sequence"/>
</dbReference>
<dbReference type="AlphaFoldDB" id="A0AAW3WAF9"/>
<dbReference type="RefSeq" id="WP_171779988.1">
    <property type="nucleotide sequence ID" value="NZ_JABAGV010000027.1"/>
</dbReference>
<organism evidence="1 2">
    <name type="scientific">Clostridium beijerinckii</name>
    <name type="common">Clostridium MP</name>
    <dbReference type="NCBI Taxonomy" id="1520"/>
    <lineage>
        <taxon>Bacteria</taxon>
        <taxon>Bacillati</taxon>
        <taxon>Bacillota</taxon>
        <taxon>Clostridia</taxon>
        <taxon>Eubacteriales</taxon>
        <taxon>Clostridiaceae</taxon>
        <taxon>Clostridium</taxon>
    </lineage>
</organism>
<proteinExistence type="predicted"/>
<dbReference type="EMBL" id="JABAGV010000027">
    <property type="protein sequence ID" value="MBC2475448.1"/>
    <property type="molecule type" value="Genomic_DNA"/>
</dbReference>
<reference evidence="1" key="2">
    <citation type="journal article" date="2022" name="Nat. Biotechnol.">
        <title>Carbon-negative production of acetone and isopropanol by gas fermentation at industrial pilot scale.</title>
        <authorList>
            <person name="Liew F.E."/>
            <person name="Nogle R."/>
            <person name="Abdalla T."/>
            <person name="Rasor B.J."/>
            <person name="Canter C."/>
            <person name="Jensen R.O."/>
            <person name="Wang L."/>
            <person name="Strutz J."/>
            <person name="Chirania P."/>
            <person name="De Tissera S."/>
            <person name="Mueller A.P."/>
            <person name="Ruan Z."/>
            <person name="Gao A."/>
            <person name="Tran L."/>
            <person name="Engle N.L."/>
            <person name="Bromley J.C."/>
            <person name="Daniell J."/>
            <person name="Conrado R."/>
            <person name="Tschaplinski T.J."/>
            <person name="Giannone R.J."/>
            <person name="Hettich R.L."/>
            <person name="Karim A.S."/>
            <person name="Simpson S.D."/>
            <person name="Brown S.D."/>
            <person name="Leang C."/>
            <person name="Jewett M.C."/>
            <person name="Kopke M."/>
        </authorList>
    </citation>
    <scope>NUCLEOTIDE SEQUENCE</scope>
    <source>
        <strain evidence="1">DJ015</strain>
    </source>
</reference>
<evidence type="ECO:0000313" key="1">
    <source>
        <dbReference type="EMBL" id="MBC2475448.1"/>
    </source>
</evidence>
<reference evidence="1" key="1">
    <citation type="submission" date="2020-04" db="EMBL/GenBank/DDBJ databases">
        <authorList>
            <person name="Brown S."/>
        </authorList>
    </citation>
    <scope>NUCLEOTIDE SEQUENCE</scope>
    <source>
        <strain evidence="1">DJ015</strain>
    </source>
</reference>
<name>A0AAW3WAF9_CLOBE</name>
<protein>
    <submittedName>
        <fullName evidence="1">Helix-turn-helix transcriptional regulator</fullName>
    </submittedName>
</protein>
<comment type="caution">
    <text evidence="1">The sequence shown here is derived from an EMBL/GenBank/DDBJ whole genome shotgun (WGS) entry which is preliminary data.</text>
</comment>